<comment type="similarity">
    <text evidence="2 15">Belongs to the phenylalanyl-tRNA synthetase beta subunit family. Type 1 subfamily.</text>
</comment>
<dbReference type="Pfam" id="PF03484">
    <property type="entry name" value="B5"/>
    <property type="match status" value="1"/>
</dbReference>
<feature type="domain" description="TRNA-binding" evidence="17">
    <location>
        <begin position="42"/>
        <end position="155"/>
    </location>
</feature>
<evidence type="ECO:0000256" key="13">
    <source>
        <dbReference type="ARBA" id="ARBA00023146"/>
    </source>
</evidence>
<keyword evidence="5 16" id="KW-0820">tRNA-binding</keyword>
<proteinExistence type="inferred from homology"/>
<evidence type="ECO:0000259" key="19">
    <source>
        <dbReference type="PROSITE" id="PS51483"/>
    </source>
</evidence>
<dbReference type="RefSeq" id="WP_188464657.1">
    <property type="nucleotide sequence ID" value="NZ_BAABHU010000009.1"/>
</dbReference>
<keyword evidence="4 15" id="KW-0963">Cytoplasm</keyword>
<keyword evidence="9 15" id="KW-0067">ATP-binding</keyword>
<comment type="catalytic activity">
    <reaction evidence="14 15">
        <text>tRNA(Phe) + L-phenylalanine + ATP = L-phenylalanyl-tRNA(Phe) + AMP + diphosphate + H(+)</text>
        <dbReference type="Rhea" id="RHEA:19413"/>
        <dbReference type="Rhea" id="RHEA-COMP:9668"/>
        <dbReference type="Rhea" id="RHEA-COMP:9699"/>
        <dbReference type="ChEBI" id="CHEBI:15378"/>
        <dbReference type="ChEBI" id="CHEBI:30616"/>
        <dbReference type="ChEBI" id="CHEBI:33019"/>
        <dbReference type="ChEBI" id="CHEBI:58095"/>
        <dbReference type="ChEBI" id="CHEBI:78442"/>
        <dbReference type="ChEBI" id="CHEBI:78531"/>
        <dbReference type="ChEBI" id="CHEBI:456215"/>
        <dbReference type="EC" id="6.1.1.20"/>
    </reaction>
</comment>
<dbReference type="CDD" id="cd02796">
    <property type="entry name" value="tRNA_bind_bactPheRS"/>
    <property type="match status" value="1"/>
</dbReference>
<name>A0ABQ1MN90_9BACT</name>
<keyword evidence="7 15" id="KW-0479">Metal-binding</keyword>
<feature type="binding site" evidence="15">
    <location>
        <position position="464"/>
    </location>
    <ligand>
        <name>Mg(2+)</name>
        <dbReference type="ChEBI" id="CHEBI:18420"/>
        <note>shared with alpha subunit</note>
    </ligand>
</feature>
<dbReference type="PANTHER" id="PTHR10947:SF0">
    <property type="entry name" value="PHENYLALANINE--TRNA LIGASE BETA SUBUNIT"/>
    <property type="match status" value="1"/>
</dbReference>
<evidence type="ECO:0000259" key="18">
    <source>
        <dbReference type="PROSITE" id="PS51447"/>
    </source>
</evidence>
<dbReference type="Gene3D" id="2.40.50.140">
    <property type="entry name" value="Nucleic acid-binding proteins"/>
    <property type="match status" value="1"/>
</dbReference>
<evidence type="ECO:0000256" key="5">
    <source>
        <dbReference type="ARBA" id="ARBA00022555"/>
    </source>
</evidence>
<dbReference type="Pfam" id="PF03483">
    <property type="entry name" value="B3_4"/>
    <property type="match status" value="1"/>
</dbReference>
<dbReference type="Gene3D" id="3.30.56.10">
    <property type="match status" value="2"/>
</dbReference>
<organism evidence="20 21">
    <name type="scientific">Marivirga lumbricoides</name>
    <dbReference type="NCBI Taxonomy" id="1046115"/>
    <lineage>
        <taxon>Bacteria</taxon>
        <taxon>Pseudomonadati</taxon>
        <taxon>Bacteroidota</taxon>
        <taxon>Cytophagia</taxon>
        <taxon>Cytophagales</taxon>
        <taxon>Marivirgaceae</taxon>
        <taxon>Marivirga</taxon>
    </lineage>
</organism>
<dbReference type="Pfam" id="PF01588">
    <property type="entry name" value="tRNA_bind"/>
    <property type="match status" value="1"/>
</dbReference>
<evidence type="ECO:0000256" key="9">
    <source>
        <dbReference type="ARBA" id="ARBA00022840"/>
    </source>
</evidence>
<dbReference type="EC" id="6.1.1.20" evidence="15"/>
<dbReference type="SUPFAM" id="SSF56037">
    <property type="entry name" value="PheT/TilS domain"/>
    <property type="match status" value="1"/>
</dbReference>
<dbReference type="EMBL" id="BMEC01000009">
    <property type="protein sequence ID" value="GGC41374.1"/>
    <property type="molecule type" value="Genomic_DNA"/>
</dbReference>
<dbReference type="InterPro" id="IPR002547">
    <property type="entry name" value="tRNA-bd_dom"/>
</dbReference>
<dbReference type="Pfam" id="PF03147">
    <property type="entry name" value="FDX-ACB"/>
    <property type="match status" value="1"/>
</dbReference>
<dbReference type="NCBIfam" id="TIGR00472">
    <property type="entry name" value="pheT_bact"/>
    <property type="match status" value="1"/>
</dbReference>
<keyword evidence="21" id="KW-1185">Reference proteome</keyword>
<dbReference type="InterPro" id="IPR036690">
    <property type="entry name" value="Fdx_antiC-bd_sf"/>
</dbReference>
<evidence type="ECO:0000256" key="1">
    <source>
        <dbReference type="ARBA" id="ARBA00004496"/>
    </source>
</evidence>
<dbReference type="SMART" id="SM00873">
    <property type="entry name" value="B3_4"/>
    <property type="match status" value="1"/>
</dbReference>
<dbReference type="InterPro" id="IPR005146">
    <property type="entry name" value="B3/B4_tRNA-bd"/>
</dbReference>
<dbReference type="PROSITE" id="PS51447">
    <property type="entry name" value="FDX_ACB"/>
    <property type="match status" value="1"/>
</dbReference>
<dbReference type="Gene3D" id="3.50.40.10">
    <property type="entry name" value="Phenylalanyl-trna Synthetase, Chain B, domain 3"/>
    <property type="match status" value="1"/>
</dbReference>
<dbReference type="InterPro" id="IPR020825">
    <property type="entry name" value="Phe-tRNA_synthase-like_B3/B4"/>
</dbReference>
<feature type="binding site" evidence="15">
    <location>
        <position position="474"/>
    </location>
    <ligand>
        <name>Mg(2+)</name>
        <dbReference type="ChEBI" id="CHEBI:18420"/>
        <note>shared with alpha subunit</note>
    </ligand>
</feature>
<dbReference type="PROSITE" id="PS51483">
    <property type="entry name" value="B5"/>
    <property type="match status" value="1"/>
</dbReference>
<dbReference type="Pfam" id="PF17759">
    <property type="entry name" value="tRNA_synthFbeta"/>
    <property type="match status" value="1"/>
</dbReference>
<dbReference type="InterPro" id="IPR009061">
    <property type="entry name" value="DNA-bd_dom_put_sf"/>
</dbReference>
<protein>
    <recommendedName>
        <fullName evidence="15">Phenylalanine--tRNA ligase beta subunit</fullName>
        <ecNumber evidence="15">6.1.1.20</ecNumber>
    </recommendedName>
    <alternativeName>
        <fullName evidence="15">Phenylalanyl-tRNA synthetase beta subunit</fullName>
        <shortName evidence="15">PheRS</shortName>
    </alternativeName>
</protein>
<evidence type="ECO:0000256" key="8">
    <source>
        <dbReference type="ARBA" id="ARBA00022741"/>
    </source>
</evidence>
<dbReference type="PROSITE" id="PS50886">
    <property type="entry name" value="TRBD"/>
    <property type="match status" value="1"/>
</dbReference>
<dbReference type="InterPro" id="IPR033714">
    <property type="entry name" value="tRNA_bind_bactPheRS"/>
</dbReference>
<evidence type="ECO:0000256" key="15">
    <source>
        <dbReference type="HAMAP-Rule" id="MF_00283"/>
    </source>
</evidence>
<dbReference type="NCBIfam" id="NF045760">
    <property type="entry name" value="YtpR"/>
    <property type="match status" value="1"/>
</dbReference>
<evidence type="ECO:0000313" key="21">
    <source>
        <dbReference type="Proteomes" id="UP000636010"/>
    </source>
</evidence>
<dbReference type="SUPFAM" id="SSF46955">
    <property type="entry name" value="Putative DNA-binding domain"/>
    <property type="match status" value="1"/>
</dbReference>
<evidence type="ECO:0000256" key="11">
    <source>
        <dbReference type="ARBA" id="ARBA00022884"/>
    </source>
</evidence>
<dbReference type="InterPro" id="IPR005121">
    <property type="entry name" value="Fdx_antiC-bd"/>
</dbReference>
<dbReference type="Proteomes" id="UP000636010">
    <property type="component" value="Unassembled WGS sequence"/>
</dbReference>
<dbReference type="InterPro" id="IPR045864">
    <property type="entry name" value="aa-tRNA-synth_II/BPL/LPL"/>
</dbReference>
<dbReference type="InterPro" id="IPR012340">
    <property type="entry name" value="NA-bd_OB-fold"/>
</dbReference>
<feature type="domain" description="FDX-ACB" evidence="18">
    <location>
        <begin position="711"/>
        <end position="804"/>
    </location>
</feature>
<dbReference type="SUPFAM" id="SSF50249">
    <property type="entry name" value="Nucleic acid-binding proteins"/>
    <property type="match status" value="1"/>
</dbReference>
<evidence type="ECO:0000313" key="20">
    <source>
        <dbReference type="EMBL" id="GGC41374.1"/>
    </source>
</evidence>
<gene>
    <name evidence="15 20" type="primary">pheT</name>
    <name evidence="20" type="ORF">GCM10011506_28690</name>
</gene>
<keyword evidence="8 15" id="KW-0547">Nucleotide-binding</keyword>
<dbReference type="InterPro" id="IPR005147">
    <property type="entry name" value="tRNA_synthase_B5-dom"/>
</dbReference>
<dbReference type="Gene3D" id="3.30.930.10">
    <property type="entry name" value="Bira Bifunctional Protein, Domain 2"/>
    <property type="match status" value="1"/>
</dbReference>
<evidence type="ECO:0000256" key="4">
    <source>
        <dbReference type="ARBA" id="ARBA00022490"/>
    </source>
</evidence>
<keyword evidence="6 15" id="KW-0436">Ligase</keyword>
<reference evidence="21" key="1">
    <citation type="journal article" date="2019" name="Int. J. Syst. Evol. Microbiol.">
        <title>The Global Catalogue of Microorganisms (GCM) 10K type strain sequencing project: providing services to taxonomists for standard genome sequencing and annotation.</title>
        <authorList>
            <consortium name="The Broad Institute Genomics Platform"/>
            <consortium name="The Broad Institute Genome Sequencing Center for Infectious Disease"/>
            <person name="Wu L."/>
            <person name="Ma J."/>
        </authorList>
    </citation>
    <scope>NUCLEOTIDE SEQUENCE [LARGE SCALE GENOMIC DNA]</scope>
    <source>
        <strain evidence="21">CGMCC 1.10832</strain>
    </source>
</reference>
<dbReference type="InterPro" id="IPR041616">
    <property type="entry name" value="PheRS_beta_core"/>
</dbReference>
<dbReference type="InterPro" id="IPR045060">
    <property type="entry name" value="Phe-tRNA-ligase_IIc_bsu"/>
</dbReference>
<dbReference type="SUPFAM" id="SSF54991">
    <property type="entry name" value="Anticodon-binding domain of PheRS"/>
    <property type="match status" value="1"/>
</dbReference>
<comment type="caution">
    <text evidence="20">The sequence shown here is derived from an EMBL/GenBank/DDBJ whole genome shotgun (WGS) entry which is preliminary data.</text>
</comment>
<evidence type="ECO:0000256" key="6">
    <source>
        <dbReference type="ARBA" id="ARBA00022598"/>
    </source>
</evidence>
<evidence type="ECO:0000256" key="7">
    <source>
        <dbReference type="ARBA" id="ARBA00022723"/>
    </source>
</evidence>
<dbReference type="GO" id="GO:0016874">
    <property type="term" value="F:ligase activity"/>
    <property type="evidence" value="ECO:0007669"/>
    <property type="project" value="UniProtKB-KW"/>
</dbReference>
<keyword evidence="13 15" id="KW-0030">Aminoacyl-tRNA synthetase</keyword>
<dbReference type="HAMAP" id="MF_00283">
    <property type="entry name" value="Phe_tRNA_synth_beta1"/>
    <property type="match status" value="1"/>
</dbReference>
<keyword evidence="12 15" id="KW-0648">Protein biosynthesis</keyword>
<evidence type="ECO:0000259" key="17">
    <source>
        <dbReference type="PROSITE" id="PS50886"/>
    </source>
</evidence>
<keyword evidence="10 15" id="KW-0460">Magnesium</keyword>
<comment type="subunit">
    <text evidence="3 15">Tetramer of two alpha and two beta subunits.</text>
</comment>
<evidence type="ECO:0000256" key="12">
    <source>
        <dbReference type="ARBA" id="ARBA00022917"/>
    </source>
</evidence>
<dbReference type="SMART" id="SM00896">
    <property type="entry name" value="FDX-ACB"/>
    <property type="match status" value="1"/>
</dbReference>
<feature type="domain" description="B5" evidence="19">
    <location>
        <begin position="410"/>
        <end position="486"/>
    </location>
</feature>
<comment type="subcellular location">
    <subcellularLocation>
        <location evidence="1 15">Cytoplasm</location>
    </subcellularLocation>
</comment>
<sequence>MKVALNWLKRYIDINESPEQLAELLTNTGLEVEGFEEVETVKGGLKGVVIGEVLTCVPHPNADKLKITTVAIGEAEPVQIVCGAPNVAAGQKVVVATVNTTLYPKPDEPFKIKKSKIRGEESLGMICAEDELGLGVSHDGILVLTTDLPNGTPAAKYFNLESDTTFEIGLTPNRADATGHIGVARDIKAVTGNEISWPDISSFTTDNKELEIKVVVENKEACPRYSGVSLTGLTIKESPDWLKNALLSIGLDPINNVVDITNFVLYETGQPLHAFDAAKIKEKTVRVKNLKDGTPFTTLDDKERKLAATDLIICDGDSNPMCIAGVFGGKESGVTNNTTSIFLESAYFSADSIRKSSQKHQLKTDASFRYERGTDPNITVYALKRAALLIKEVAGGKVSSEVVDIYPTPLEDRSINVKYKNIDRLIGVKIEHERIHQILSLLDIKTTDKDDHIFTAIVPPYRVDVTREADVIEEIVRIYGLNNIAIPETLSSSFLASFPEVDPGKMKKEAGLLLSANGFQEIMTNSLTKASYSQQLKEYDESENVEILNKLSEELGVMRQDLLFTGLEVLTHNINRKQNNLKFYEFGKVYKKTKGKYKEKMCLALYLTGKNEPENWIRKNESIKFHDLYSAILKIFNKFSAESIENEDFHSEVFDYGLKLKINQKVIAELGKLSKKALKLSNIKQDVFYANVDWEALLKKVNTNTVFEPVSKFPEVTRDLSLVIDKHISYQTIKSISLKEAGHLLTNIDVFDVYEGDKIDKEKKAYALTFTLQDKSKTLTDKIIDKTMSKLMQAFEKEAGAVIRK</sequence>
<evidence type="ECO:0000256" key="16">
    <source>
        <dbReference type="PROSITE-ProRule" id="PRU00209"/>
    </source>
</evidence>
<comment type="cofactor">
    <cofactor evidence="15">
        <name>Mg(2+)</name>
        <dbReference type="ChEBI" id="CHEBI:18420"/>
    </cofactor>
    <text evidence="15">Binds 2 magnesium ions per tetramer.</text>
</comment>
<dbReference type="InterPro" id="IPR004532">
    <property type="entry name" value="Phe-tRNA-ligase_IIc_bsu_bact"/>
</dbReference>
<dbReference type="SMART" id="SM00874">
    <property type="entry name" value="B5"/>
    <property type="match status" value="1"/>
</dbReference>
<evidence type="ECO:0000256" key="14">
    <source>
        <dbReference type="ARBA" id="ARBA00049255"/>
    </source>
</evidence>
<evidence type="ECO:0000256" key="2">
    <source>
        <dbReference type="ARBA" id="ARBA00008653"/>
    </source>
</evidence>
<dbReference type="Gene3D" id="3.30.70.380">
    <property type="entry name" value="Ferrodoxin-fold anticodon-binding domain"/>
    <property type="match status" value="1"/>
</dbReference>
<accession>A0ABQ1MN90</accession>
<keyword evidence="11 16" id="KW-0694">RNA-binding</keyword>
<evidence type="ECO:0000256" key="10">
    <source>
        <dbReference type="ARBA" id="ARBA00022842"/>
    </source>
</evidence>
<feature type="binding site" evidence="15">
    <location>
        <position position="470"/>
    </location>
    <ligand>
        <name>Mg(2+)</name>
        <dbReference type="ChEBI" id="CHEBI:18420"/>
        <note>shared with alpha subunit</note>
    </ligand>
</feature>
<dbReference type="SUPFAM" id="SSF55681">
    <property type="entry name" value="Class II aaRS and biotin synthetases"/>
    <property type="match status" value="1"/>
</dbReference>
<evidence type="ECO:0000256" key="3">
    <source>
        <dbReference type="ARBA" id="ARBA00011209"/>
    </source>
</evidence>
<feature type="binding site" evidence="15">
    <location>
        <position position="473"/>
    </location>
    <ligand>
        <name>Mg(2+)</name>
        <dbReference type="ChEBI" id="CHEBI:18420"/>
        <note>shared with alpha subunit</note>
    </ligand>
</feature>
<dbReference type="PANTHER" id="PTHR10947">
    <property type="entry name" value="PHENYLALANYL-TRNA SYNTHETASE BETA CHAIN AND LEUCINE-RICH REPEAT-CONTAINING PROTEIN 47"/>
    <property type="match status" value="1"/>
</dbReference>